<evidence type="ECO:0000256" key="10">
    <source>
        <dbReference type="PROSITE-ProRule" id="PRU00042"/>
    </source>
</evidence>
<feature type="domain" description="C2H2-type" evidence="12">
    <location>
        <begin position="257"/>
        <end position="284"/>
    </location>
</feature>
<feature type="domain" description="C2H2-type" evidence="12">
    <location>
        <begin position="342"/>
        <end position="369"/>
    </location>
</feature>
<keyword evidence="3" id="KW-0677">Repeat</keyword>
<dbReference type="GO" id="GO:0006357">
    <property type="term" value="P:regulation of transcription by RNA polymerase II"/>
    <property type="evidence" value="ECO:0007669"/>
    <property type="project" value="TreeGrafter"/>
</dbReference>
<evidence type="ECO:0000256" key="1">
    <source>
        <dbReference type="ARBA" id="ARBA00004123"/>
    </source>
</evidence>
<proteinExistence type="predicted"/>
<feature type="domain" description="C2H2-type" evidence="12">
    <location>
        <begin position="549"/>
        <end position="576"/>
    </location>
</feature>
<feature type="domain" description="C2H2-type" evidence="12">
    <location>
        <begin position="456"/>
        <end position="483"/>
    </location>
</feature>
<feature type="domain" description="C2H2-type" evidence="12">
    <location>
        <begin position="427"/>
        <end position="455"/>
    </location>
</feature>
<accession>A0A8B8FTD0</accession>
<keyword evidence="5" id="KW-0862">Zinc</keyword>
<evidence type="ECO:0000256" key="7">
    <source>
        <dbReference type="ARBA" id="ARBA00023125"/>
    </source>
</evidence>
<feature type="domain" description="C2H2-type" evidence="12">
    <location>
        <begin position="484"/>
        <end position="511"/>
    </location>
</feature>
<dbReference type="GO" id="GO:0000978">
    <property type="term" value="F:RNA polymerase II cis-regulatory region sequence-specific DNA binding"/>
    <property type="evidence" value="ECO:0007669"/>
    <property type="project" value="TreeGrafter"/>
</dbReference>
<dbReference type="PROSITE" id="PS50157">
    <property type="entry name" value="ZINC_FINGER_C2H2_2"/>
    <property type="match status" value="11"/>
</dbReference>
<dbReference type="FunFam" id="3.30.160.60:FF:000373">
    <property type="entry name" value="Putative transcriptional repressor ctcf"/>
    <property type="match status" value="1"/>
</dbReference>
<dbReference type="GeneID" id="112685907"/>
<dbReference type="GO" id="GO:0003700">
    <property type="term" value="F:DNA-binding transcription factor activity"/>
    <property type="evidence" value="ECO:0007669"/>
    <property type="project" value="TreeGrafter"/>
</dbReference>
<dbReference type="InterPro" id="IPR050589">
    <property type="entry name" value="Ikaros_C2H2-ZF"/>
</dbReference>
<keyword evidence="9" id="KW-0539">Nucleus</keyword>
<dbReference type="SUPFAM" id="SSF57667">
    <property type="entry name" value="beta-beta-alpha zinc fingers"/>
    <property type="match status" value="6"/>
</dbReference>
<comment type="subcellular location">
    <subcellularLocation>
        <location evidence="1">Nucleus</location>
    </subcellularLocation>
</comment>
<dbReference type="PANTHER" id="PTHR24404:SF43">
    <property type="entry name" value="TRANSCRIPTIONAL REPRESSOR CTCF"/>
    <property type="match status" value="1"/>
</dbReference>
<dbReference type="FunFam" id="3.30.160.60:FF:000420">
    <property type="entry name" value="Putative transcriptional repressor ctcf"/>
    <property type="match status" value="1"/>
</dbReference>
<feature type="domain" description="C2H2-type" evidence="12">
    <location>
        <begin position="398"/>
        <end position="425"/>
    </location>
</feature>
<dbReference type="FunFam" id="3.30.160.60:FF:001668">
    <property type="entry name" value="transcriptional repressor CTCF"/>
    <property type="match status" value="1"/>
</dbReference>
<keyword evidence="13" id="KW-1185">Reference proteome</keyword>
<feature type="domain" description="C2H2-type" evidence="12">
    <location>
        <begin position="370"/>
        <end position="397"/>
    </location>
</feature>
<dbReference type="GO" id="GO:0008270">
    <property type="term" value="F:zinc ion binding"/>
    <property type="evidence" value="ECO:0007669"/>
    <property type="project" value="UniProtKB-KW"/>
</dbReference>
<evidence type="ECO:0000313" key="13">
    <source>
        <dbReference type="Proteomes" id="UP000694846"/>
    </source>
</evidence>
<evidence type="ECO:0000256" key="2">
    <source>
        <dbReference type="ARBA" id="ARBA00022723"/>
    </source>
</evidence>
<dbReference type="InterPro" id="IPR013087">
    <property type="entry name" value="Znf_C2H2_type"/>
</dbReference>
<evidence type="ECO:0000256" key="3">
    <source>
        <dbReference type="ARBA" id="ARBA00022737"/>
    </source>
</evidence>
<keyword evidence="2" id="KW-0479">Metal-binding</keyword>
<feature type="domain" description="C2H2-type" evidence="12">
    <location>
        <begin position="285"/>
        <end position="312"/>
    </location>
</feature>
<dbReference type="GO" id="GO:0005634">
    <property type="term" value="C:nucleus"/>
    <property type="evidence" value="ECO:0007669"/>
    <property type="project" value="UniProtKB-SubCell"/>
</dbReference>
<name>A0A8B8FTD0_9HEMI</name>
<dbReference type="InterPro" id="IPR036236">
    <property type="entry name" value="Znf_C2H2_sf"/>
</dbReference>
<dbReference type="PANTHER" id="PTHR24404">
    <property type="entry name" value="ZINC FINGER PROTEIN"/>
    <property type="match status" value="1"/>
</dbReference>
<sequence>MTAANITYLIDDKPTMSENDAIPEGTTIVLDSGSSENTMTIDGIKLEPSTSGTENITDIQNYLDSFNKEIEGNEVTQVTTDGDSVEHTYFIDQNVQYYYQTTTGDGQMVMVGGLSEHDAQMMADTNENNIDNVTQIVLPSQQDKIKKEIPQIVALADGTGYQTVTLVQTETEPNNYVLYVVKQPNEKNEETSNISMEISQDDPDPDDPDVSNVYDFNDGEDPTNAKKLDVIESGEEDDKSKIPKLAPKKSQTVTQAHMCNYCNYTTGKRYLLSRHMKSHSKERPHKCTVCERGFKTLTSLQNHVNTHTGTKPYQCRSCPSAFTTSGELVRHVRYKHTHEKPHKCTICDYASVELSKMRNHMRCHTGERPYQCPHCTYASPDTFKLKRHLRIHTGEKPYECDICFSRFTQSNSLKTHRLIHSGEKPVFKCEHCPATCGRRTDLRIHVQKLHTSDKPIKCKRCSEAFPDRYQYKVHCKSHEGEKCYKCELCPYASMSQRHLETHMLIHTDEKPFHCKLCDQSFRQKQLLRRHHNLYHNPAYIPPLPHEKPHQCNTCQRSFRHKGNLLRHMEVHMQESTGNDRNIAIKQRLEYTDSPNDDESEEDTSIPTRETGVVAVEGEDGQQYVVLEVIQLDGREQVDNYSSNNVSIQQVDQSSPSQKDLTILKTASLSDVKEECGDGVENCFGFDDEDDEETTNSGG</sequence>
<evidence type="ECO:0000256" key="6">
    <source>
        <dbReference type="ARBA" id="ARBA00023015"/>
    </source>
</evidence>
<feature type="domain" description="C2H2-type" evidence="12">
    <location>
        <begin position="512"/>
        <end position="535"/>
    </location>
</feature>
<evidence type="ECO:0000256" key="11">
    <source>
        <dbReference type="SAM" id="MobiDB-lite"/>
    </source>
</evidence>
<evidence type="ECO:0000256" key="5">
    <source>
        <dbReference type="ARBA" id="ARBA00022833"/>
    </source>
</evidence>
<dbReference type="AlphaFoldDB" id="A0A8B8FTD0"/>
<feature type="region of interest" description="Disordered" evidence="11">
    <location>
        <begin position="187"/>
        <end position="224"/>
    </location>
</feature>
<evidence type="ECO:0000256" key="4">
    <source>
        <dbReference type="ARBA" id="ARBA00022771"/>
    </source>
</evidence>
<protein>
    <submittedName>
        <fullName evidence="14">Transcriptional repressor CTCFL-like isoform X1</fullName>
    </submittedName>
</protein>
<reference evidence="14" key="1">
    <citation type="submission" date="2025-08" db="UniProtKB">
        <authorList>
            <consortium name="RefSeq"/>
        </authorList>
    </citation>
    <scope>IDENTIFICATION</scope>
    <source>
        <tissue evidence="14">Whole body</tissue>
    </source>
</reference>
<dbReference type="FunFam" id="3.30.160.60:FF:000255">
    <property type="entry name" value="Zinc finger and AT-hook domain containing"/>
    <property type="match status" value="1"/>
</dbReference>
<dbReference type="Gene3D" id="3.30.160.60">
    <property type="entry name" value="Classic Zinc Finger"/>
    <property type="match status" value="9"/>
</dbReference>
<keyword evidence="6" id="KW-0805">Transcription regulation</keyword>
<organism evidence="13 14">
    <name type="scientific">Sipha flava</name>
    <name type="common">yellow sugarcane aphid</name>
    <dbReference type="NCBI Taxonomy" id="143950"/>
    <lineage>
        <taxon>Eukaryota</taxon>
        <taxon>Metazoa</taxon>
        <taxon>Ecdysozoa</taxon>
        <taxon>Arthropoda</taxon>
        <taxon>Hexapoda</taxon>
        <taxon>Insecta</taxon>
        <taxon>Pterygota</taxon>
        <taxon>Neoptera</taxon>
        <taxon>Paraneoptera</taxon>
        <taxon>Hemiptera</taxon>
        <taxon>Sternorrhyncha</taxon>
        <taxon>Aphidomorpha</taxon>
        <taxon>Aphidoidea</taxon>
        <taxon>Aphididae</taxon>
        <taxon>Sipha</taxon>
    </lineage>
</organism>
<evidence type="ECO:0000259" key="12">
    <source>
        <dbReference type="PROSITE" id="PS50157"/>
    </source>
</evidence>
<dbReference type="PROSITE" id="PS00028">
    <property type="entry name" value="ZINC_FINGER_C2H2_1"/>
    <property type="match status" value="7"/>
</dbReference>
<dbReference type="RefSeq" id="XP_025413738.1">
    <property type="nucleotide sequence ID" value="XM_025557953.1"/>
</dbReference>
<gene>
    <name evidence="14" type="primary">LOC112685907</name>
</gene>
<feature type="domain" description="C2H2-type" evidence="12">
    <location>
        <begin position="313"/>
        <end position="341"/>
    </location>
</feature>
<dbReference type="Pfam" id="PF00096">
    <property type="entry name" value="zf-C2H2"/>
    <property type="match status" value="2"/>
</dbReference>
<evidence type="ECO:0000313" key="14">
    <source>
        <dbReference type="RefSeq" id="XP_025413738.1"/>
    </source>
</evidence>
<keyword evidence="7" id="KW-0238">DNA-binding</keyword>
<dbReference type="Proteomes" id="UP000694846">
    <property type="component" value="Unplaced"/>
</dbReference>
<keyword evidence="8" id="KW-0804">Transcription</keyword>
<keyword evidence="4 10" id="KW-0863">Zinc-finger</keyword>
<evidence type="ECO:0000256" key="9">
    <source>
        <dbReference type="ARBA" id="ARBA00023242"/>
    </source>
</evidence>
<dbReference type="FunFam" id="3.30.160.60:FF:000446">
    <property type="entry name" value="Zinc finger protein"/>
    <property type="match status" value="2"/>
</dbReference>
<dbReference type="FunFam" id="3.30.160.60:FF:000222">
    <property type="entry name" value="Putative transcriptional repressor ctcf"/>
    <property type="match status" value="1"/>
</dbReference>
<feature type="compositionally biased region" description="Acidic residues" evidence="11">
    <location>
        <begin position="199"/>
        <end position="209"/>
    </location>
</feature>
<evidence type="ECO:0000256" key="8">
    <source>
        <dbReference type="ARBA" id="ARBA00023163"/>
    </source>
</evidence>
<dbReference type="SMART" id="SM00355">
    <property type="entry name" value="ZnF_C2H2"/>
    <property type="match status" value="11"/>
</dbReference>
<dbReference type="OrthoDB" id="9888716at2759"/>